<feature type="domain" description="RNase H type-2" evidence="18">
    <location>
        <begin position="71"/>
        <end position="255"/>
    </location>
</feature>
<evidence type="ECO:0000256" key="1">
    <source>
        <dbReference type="ARBA" id="ARBA00000077"/>
    </source>
</evidence>
<comment type="cofactor">
    <cofactor evidence="14 15">
        <name>Mn(2+)</name>
        <dbReference type="ChEBI" id="CHEBI:29035"/>
    </cofactor>
    <cofactor evidence="14 15">
        <name>Mg(2+)</name>
        <dbReference type="ChEBI" id="CHEBI:18420"/>
    </cofactor>
    <text evidence="14 15">Manganese or magnesium. Binds 1 divalent metal ion per monomer in the absence of substrate. May bind a second metal ion after substrate binding.</text>
</comment>
<dbReference type="NCBIfam" id="NF000594">
    <property type="entry name" value="PRK00015.1-1"/>
    <property type="match status" value="1"/>
</dbReference>
<organism evidence="19 20">
    <name type="scientific">Apilactobacillus apinorum</name>
    <dbReference type="NCBI Taxonomy" id="1218495"/>
    <lineage>
        <taxon>Bacteria</taxon>
        <taxon>Bacillati</taxon>
        <taxon>Bacillota</taxon>
        <taxon>Bacilli</taxon>
        <taxon>Lactobacillales</taxon>
        <taxon>Lactobacillaceae</taxon>
        <taxon>Apilactobacillus</taxon>
    </lineage>
</organism>
<comment type="caution">
    <text evidence="19">The sequence shown here is derived from an EMBL/GenBank/DDBJ whole genome shotgun (WGS) entry which is preliminary data.</text>
</comment>
<keyword evidence="10 14" id="KW-0479">Metal-binding</keyword>
<dbReference type="InterPro" id="IPR001352">
    <property type="entry name" value="RNase_HII/HIII"/>
</dbReference>
<keyword evidence="12 14" id="KW-0378">Hydrolase</keyword>
<evidence type="ECO:0000256" key="10">
    <source>
        <dbReference type="ARBA" id="ARBA00022723"/>
    </source>
</evidence>
<protein>
    <recommendedName>
        <fullName evidence="7 14">Ribonuclease HII</fullName>
        <shortName evidence="14">RNase HII</shortName>
        <ecNumber evidence="6 14">3.1.26.4</ecNumber>
    </recommendedName>
</protein>
<evidence type="ECO:0000256" key="3">
    <source>
        <dbReference type="ARBA" id="ARBA00004065"/>
    </source>
</evidence>
<accession>A0ABP9ZIT0</accession>
<evidence type="ECO:0000313" key="20">
    <source>
        <dbReference type="Proteomes" id="UP001438112"/>
    </source>
</evidence>
<dbReference type="CDD" id="cd07182">
    <property type="entry name" value="RNase_HII_bacteria_HII_like"/>
    <property type="match status" value="1"/>
</dbReference>
<sequence>MTESINEIKEQLKQVNDLNSDLILKYSQDSRIGVQKLITQTKKRIKKFDDQKAAFQERLKFERDFWSKGIEIVAGVDEVGRGPLAGPVVTCAVVLPEDFSIYEVNDSKQLSEKKRYELASKIKDKALDYSYGIADNKLIDDINIYEATRVAMKQAVMGLKKTPDELIVDAMQIPVDIDQLRLIKGDAKSASVSAASILAKTYRDDLMKQYDKEYPEYDFANNAGYGTKKHLDALYKYGATPIHRKNFKPVTDLIN</sequence>
<dbReference type="PANTHER" id="PTHR10954:SF18">
    <property type="entry name" value="RIBONUCLEASE HII"/>
    <property type="match status" value="1"/>
</dbReference>
<evidence type="ECO:0000256" key="16">
    <source>
        <dbReference type="RuleBase" id="RU003515"/>
    </source>
</evidence>
<proteinExistence type="inferred from homology"/>
<reference evidence="19 20" key="1">
    <citation type="submission" date="2024-03" db="EMBL/GenBank/DDBJ databases">
        <title>Inconsistent identification of Apilactobacillus kunkeei-related strains obtained by well-developed overall genome related indices.</title>
        <authorList>
            <person name="Maeno S."/>
            <person name="Endo A."/>
        </authorList>
    </citation>
    <scope>NUCLEOTIDE SEQUENCE [LARGE SCALE GENOMIC DNA]</scope>
    <source>
        <strain evidence="19 20">20H-10</strain>
    </source>
</reference>
<evidence type="ECO:0000256" key="11">
    <source>
        <dbReference type="ARBA" id="ARBA00022759"/>
    </source>
</evidence>
<dbReference type="InterPro" id="IPR036397">
    <property type="entry name" value="RNaseH_sf"/>
</dbReference>
<feature type="coiled-coil region" evidence="17">
    <location>
        <begin position="1"/>
        <end position="58"/>
    </location>
</feature>
<comment type="subcellular location">
    <subcellularLocation>
        <location evidence="4 14">Cytoplasm</location>
    </subcellularLocation>
</comment>
<evidence type="ECO:0000256" key="5">
    <source>
        <dbReference type="ARBA" id="ARBA00007383"/>
    </source>
</evidence>
<keyword evidence="11 14" id="KW-0255">Endonuclease</keyword>
<dbReference type="NCBIfam" id="NF000595">
    <property type="entry name" value="PRK00015.1-3"/>
    <property type="match status" value="1"/>
</dbReference>
<evidence type="ECO:0000256" key="13">
    <source>
        <dbReference type="ARBA" id="ARBA00023211"/>
    </source>
</evidence>
<dbReference type="Pfam" id="PF01351">
    <property type="entry name" value="RNase_HII"/>
    <property type="match status" value="1"/>
</dbReference>
<dbReference type="PROSITE" id="PS51975">
    <property type="entry name" value="RNASE_H_2"/>
    <property type="match status" value="1"/>
</dbReference>
<evidence type="ECO:0000256" key="6">
    <source>
        <dbReference type="ARBA" id="ARBA00012180"/>
    </source>
</evidence>
<dbReference type="Gene3D" id="3.30.420.10">
    <property type="entry name" value="Ribonuclease H-like superfamily/Ribonuclease H"/>
    <property type="match status" value="1"/>
</dbReference>
<keyword evidence="13 14" id="KW-0464">Manganese</keyword>
<dbReference type="PANTHER" id="PTHR10954">
    <property type="entry name" value="RIBONUCLEASE H2 SUBUNIT A"/>
    <property type="match status" value="1"/>
</dbReference>
<evidence type="ECO:0000256" key="17">
    <source>
        <dbReference type="SAM" id="Coils"/>
    </source>
</evidence>
<keyword evidence="20" id="KW-1185">Reference proteome</keyword>
<keyword evidence="17" id="KW-0175">Coiled coil</keyword>
<evidence type="ECO:0000256" key="2">
    <source>
        <dbReference type="ARBA" id="ARBA00001946"/>
    </source>
</evidence>
<name>A0ABP9ZIT0_9LACO</name>
<comment type="similarity">
    <text evidence="5 14 16">Belongs to the RNase HII family.</text>
</comment>
<dbReference type="Proteomes" id="UP001438112">
    <property type="component" value="Unassembled WGS sequence"/>
</dbReference>
<feature type="binding site" evidence="14 15">
    <location>
        <position position="169"/>
    </location>
    <ligand>
        <name>a divalent metal cation</name>
        <dbReference type="ChEBI" id="CHEBI:60240"/>
    </ligand>
</feature>
<gene>
    <name evidence="14" type="primary">rnhB</name>
    <name evidence="19" type="ORF">AP20H10_10420</name>
</gene>
<dbReference type="EMBL" id="BAABVV010000037">
    <property type="protein sequence ID" value="GAA6114679.1"/>
    <property type="molecule type" value="Genomic_DNA"/>
</dbReference>
<feature type="binding site" evidence="14 15">
    <location>
        <position position="78"/>
    </location>
    <ligand>
        <name>a divalent metal cation</name>
        <dbReference type="ChEBI" id="CHEBI:60240"/>
    </ligand>
</feature>
<evidence type="ECO:0000256" key="15">
    <source>
        <dbReference type="PROSITE-ProRule" id="PRU01319"/>
    </source>
</evidence>
<evidence type="ECO:0000256" key="14">
    <source>
        <dbReference type="HAMAP-Rule" id="MF_00052"/>
    </source>
</evidence>
<dbReference type="InterPro" id="IPR024567">
    <property type="entry name" value="RNase_HII/HIII_dom"/>
</dbReference>
<dbReference type="SUPFAM" id="SSF53098">
    <property type="entry name" value="Ribonuclease H-like"/>
    <property type="match status" value="1"/>
</dbReference>
<comment type="cofactor">
    <cofactor evidence="2">
        <name>Mg(2+)</name>
        <dbReference type="ChEBI" id="CHEBI:18420"/>
    </cofactor>
</comment>
<dbReference type="InterPro" id="IPR022898">
    <property type="entry name" value="RNase_HII"/>
</dbReference>
<comment type="function">
    <text evidence="3 14 16">Endonuclease that specifically degrades the RNA of RNA-DNA hybrids.</text>
</comment>
<dbReference type="RefSeq" id="WP_353318260.1">
    <property type="nucleotide sequence ID" value="NZ_BAABVV010000037.1"/>
</dbReference>
<evidence type="ECO:0000256" key="9">
    <source>
        <dbReference type="ARBA" id="ARBA00022722"/>
    </source>
</evidence>
<evidence type="ECO:0000256" key="12">
    <source>
        <dbReference type="ARBA" id="ARBA00022801"/>
    </source>
</evidence>
<comment type="catalytic activity">
    <reaction evidence="1 14 15 16">
        <text>Endonucleolytic cleavage to 5'-phosphomonoester.</text>
        <dbReference type="EC" id="3.1.26.4"/>
    </reaction>
</comment>
<evidence type="ECO:0000313" key="19">
    <source>
        <dbReference type="EMBL" id="GAA6114679.1"/>
    </source>
</evidence>
<keyword evidence="9 14" id="KW-0540">Nuclease</keyword>
<keyword evidence="8 14" id="KW-0963">Cytoplasm</keyword>
<evidence type="ECO:0000256" key="4">
    <source>
        <dbReference type="ARBA" id="ARBA00004496"/>
    </source>
</evidence>
<dbReference type="InterPro" id="IPR012337">
    <property type="entry name" value="RNaseH-like_sf"/>
</dbReference>
<evidence type="ECO:0000256" key="7">
    <source>
        <dbReference type="ARBA" id="ARBA00019179"/>
    </source>
</evidence>
<evidence type="ECO:0000259" key="18">
    <source>
        <dbReference type="PROSITE" id="PS51975"/>
    </source>
</evidence>
<dbReference type="HAMAP" id="MF_00052_B">
    <property type="entry name" value="RNase_HII_B"/>
    <property type="match status" value="1"/>
</dbReference>
<dbReference type="EC" id="3.1.26.4" evidence="6 14"/>
<feature type="binding site" evidence="14 15">
    <location>
        <position position="77"/>
    </location>
    <ligand>
        <name>a divalent metal cation</name>
        <dbReference type="ChEBI" id="CHEBI:60240"/>
    </ligand>
</feature>
<evidence type="ECO:0000256" key="8">
    <source>
        <dbReference type="ARBA" id="ARBA00022490"/>
    </source>
</evidence>